<feature type="transmembrane region" description="Helical" evidence="11">
    <location>
        <begin position="225"/>
        <end position="248"/>
    </location>
</feature>
<evidence type="ECO:0000256" key="2">
    <source>
        <dbReference type="ARBA" id="ARBA00004653"/>
    </source>
</evidence>
<dbReference type="EMBL" id="KV722541">
    <property type="protein sequence ID" value="OCH86170.1"/>
    <property type="molecule type" value="Genomic_DNA"/>
</dbReference>
<dbReference type="GO" id="GO:0000139">
    <property type="term" value="C:Golgi membrane"/>
    <property type="evidence" value="ECO:0007669"/>
    <property type="project" value="UniProtKB-SubCell"/>
</dbReference>
<name>A0A8E2DFN8_9APHY</name>
<dbReference type="PANTHER" id="PTHR47549">
    <property type="entry name" value="GOLGI APPARATUS MEMBRANE PROTEIN TVP38-RELATED"/>
    <property type="match status" value="1"/>
</dbReference>
<feature type="transmembrane region" description="Helical" evidence="11">
    <location>
        <begin position="156"/>
        <end position="180"/>
    </location>
</feature>
<evidence type="ECO:0000256" key="11">
    <source>
        <dbReference type="SAM" id="Phobius"/>
    </source>
</evidence>
<evidence type="ECO:0000256" key="6">
    <source>
        <dbReference type="ARBA" id="ARBA00022692"/>
    </source>
</evidence>
<evidence type="ECO:0000256" key="1">
    <source>
        <dbReference type="ARBA" id="ARBA00002978"/>
    </source>
</evidence>
<keyword evidence="7 11" id="KW-1133">Transmembrane helix</keyword>
<evidence type="ECO:0000256" key="3">
    <source>
        <dbReference type="ARBA" id="ARBA00008640"/>
    </source>
</evidence>
<comment type="function">
    <text evidence="1">Golgi membrane protein involved in vesicular trafficking and spindle migration.</text>
</comment>
<feature type="transmembrane region" description="Helical" evidence="11">
    <location>
        <begin position="85"/>
        <end position="105"/>
    </location>
</feature>
<evidence type="ECO:0000313" key="13">
    <source>
        <dbReference type="EMBL" id="OCH86170.1"/>
    </source>
</evidence>
<feature type="domain" description="VTT" evidence="12">
    <location>
        <begin position="145"/>
        <end position="258"/>
    </location>
</feature>
<evidence type="ECO:0000256" key="10">
    <source>
        <dbReference type="SAM" id="MobiDB-lite"/>
    </source>
</evidence>
<evidence type="ECO:0000256" key="5">
    <source>
        <dbReference type="ARBA" id="ARBA00020673"/>
    </source>
</evidence>
<dbReference type="AlphaFoldDB" id="A0A8E2DFN8"/>
<dbReference type="Proteomes" id="UP000250043">
    <property type="component" value="Unassembled WGS sequence"/>
</dbReference>
<evidence type="ECO:0000256" key="7">
    <source>
        <dbReference type="ARBA" id="ARBA00022989"/>
    </source>
</evidence>
<reference evidence="13 14" key="1">
    <citation type="submission" date="2016-07" db="EMBL/GenBank/DDBJ databases">
        <title>Draft genome of the white-rot fungus Obba rivulosa 3A-2.</title>
        <authorList>
            <consortium name="DOE Joint Genome Institute"/>
            <person name="Miettinen O."/>
            <person name="Riley R."/>
            <person name="Acob R."/>
            <person name="Barry K."/>
            <person name="Cullen D."/>
            <person name="De Vries R."/>
            <person name="Hainaut M."/>
            <person name="Hatakka A."/>
            <person name="Henrissat B."/>
            <person name="Hilden K."/>
            <person name="Kuo R."/>
            <person name="Labutti K."/>
            <person name="Lipzen A."/>
            <person name="Makela M.R."/>
            <person name="Sandor L."/>
            <person name="Spatafora J.W."/>
            <person name="Grigoriev I.V."/>
            <person name="Hibbett D.S."/>
        </authorList>
    </citation>
    <scope>NUCLEOTIDE SEQUENCE [LARGE SCALE GENOMIC DNA]</scope>
    <source>
        <strain evidence="13 14">3A-2</strain>
    </source>
</reference>
<keyword evidence="9 11" id="KW-0472">Membrane</keyword>
<protein>
    <recommendedName>
        <fullName evidence="4">Golgi apparatus membrane protein TVP38</fullName>
    </recommendedName>
    <alternativeName>
        <fullName evidence="5">Golgi apparatus membrane protein tvp38</fullName>
    </alternativeName>
</protein>
<comment type="subcellular location">
    <subcellularLocation>
        <location evidence="2">Golgi apparatus membrane</location>
        <topology evidence="2">Multi-pass membrane protein</topology>
    </subcellularLocation>
</comment>
<comment type="similarity">
    <text evidence="3">Belongs to the TVP38/TMEM64 family.</text>
</comment>
<evidence type="ECO:0000313" key="14">
    <source>
        <dbReference type="Proteomes" id="UP000250043"/>
    </source>
</evidence>
<evidence type="ECO:0000259" key="12">
    <source>
        <dbReference type="Pfam" id="PF09335"/>
    </source>
</evidence>
<evidence type="ECO:0000256" key="4">
    <source>
        <dbReference type="ARBA" id="ARBA00013533"/>
    </source>
</evidence>
<gene>
    <name evidence="13" type="ORF">OBBRIDRAFT_797465</name>
</gene>
<keyword evidence="8" id="KW-0333">Golgi apparatus</keyword>
<feature type="transmembrane region" description="Helical" evidence="11">
    <location>
        <begin position="125"/>
        <end position="144"/>
    </location>
</feature>
<dbReference type="PANTHER" id="PTHR47549:SF2">
    <property type="entry name" value="GOLGI APPARATUS MEMBRANE PROTEIN TVP38"/>
    <property type="match status" value="1"/>
</dbReference>
<dbReference type="OrthoDB" id="166803at2759"/>
<proteinExistence type="inferred from homology"/>
<sequence>MPHSYQPLKDDGQTIPMAPAPSYAYTDPHLQKPLESRSSSPPPSVSFRELSRTPSPTPSENEALHPEPFDPSSVFTKKFWFSKSMIVRVIIITISVGFALMFTVFRKQIANGLRPAANSIHKLPAGFLIPIAIMVVLSFPPLFGQEIIAIMCGLVWGLWGGFAIVSAGTLLGEVISFLVFRYACATRTAKLEQKNLTYACLAKVVQHGGFKIVLVMRYSAIPSHFTTAIFAACGVSMVPFVAAAVLSLPKQLVTVYLGFTLSTSADTESKADKIVENVVLVLTILATVFGMAYIKRQIKAVMPDVVYARRKARQAKLGAGYGSEERLYSSGGV</sequence>
<feature type="transmembrane region" description="Helical" evidence="11">
    <location>
        <begin position="274"/>
        <end position="294"/>
    </location>
</feature>
<dbReference type="Pfam" id="PF09335">
    <property type="entry name" value="VTT_dom"/>
    <property type="match status" value="1"/>
</dbReference>
<keyword evidence="14" id="KW-1185">Reference proteome</keyword>
<organism evidence="13 14">
    <name type="scientific">Obba rivulosa</name>
    <dbReference type="NCBI Taxonomy" id="1052685"/>
    <lineage>
        <taxon>Eukaryota</taxon>
        <taxon>Fungi</taxon>
        <taxon>Dikarya</taxon>
        <taxon>Basidiomycota</taxon>
        <taxon>Agaricomycotina</taxon>
        <taxon>Agaricomycetes</taxon>
        <taxon>Polyporales</taxon>
        <taxon>Gelatoporiaceae</taxon>
        <taxon>Obba</taxon>
    </lineage>
</organism>
<evidence type="ECO:0000256" key="8">
    <source>
        <dbReference type="ARBA" id="ARBA00023034"/>
    </source>
</evidence>
<evidence type="ECO:0000256" key="9">
    <source>
        <dbReference type="ARBA" id="ARBA00023136"/>
    </source>
</evidence>
<accession>A0A8E2DFN8</accession>
<keyword evidence="6 11" id="KW-0812">Transmembrane</keyword>
<dbReference type="InterPro" id="IPR032816">
    <property type="entry name" value="VTT_dom"/>
</dbReference>
<feature type="region of interest" description="Disordered" evidence="10">
    <location>
        <begin position="1"/>
        <end position="67"/>
    </location>
</feature>
<dbReference type="InterPro" id="IPR051076">
    <property type="entry name" value="Golgi_membrane_TVP38/TMEM64"/>
</dbReference>